<evidence type="ECO:0000259" key="8">
    <source>
        <dbReference type="PROSITE" id="PS50110"/>
    </source>
</evidence>
<sequence>MMETRLVLIDGHGLILNGIRMILAPHAHYHIAGQAKNGLDAYALCREERPDIVILELDLPGMDGLDVIAQLHRRWPAMRILVLTSRGHELHAASALRQGASGYVLKKSSQQTLLSGLQCVAAGKRYIDPLLDSGQVLQQIDIGDVKIPLLTLRERQVLKQIAEGASNPVIADKLSISRKTVETHRLNMMKKLNVHKATELIRWSQRYGMMEP</sequence>
<dbReference type="GO" id="GO:0003677">
    <property type="term" value="F:DNA binding"/>
    <property type="evidence" value="ECO:0007669"/>
    <property type="project" value="UniProtKB-KW"/>
</dbReference>
<dbReference type="InterPro" id="IPR001789">
    <property type="entry name" value="Sig_transdc_resp-reg_receiver"/>
</dbReference>
<dbReference type="CDD" id="cd17535">
    <property type="entry name" value="REC_NarL-like"/>
    <property type="match status" value="1"/>
</dbReference>
<dbReference type="InterPro" id="IPR058245">
    <property type="entry name" value="NreC/VraR/RcsB-like_REC"/>
</dbReference>
<dbReference type="PRINTS" id="PR00038">
    <property type="entry name" value="HTHLUXR"/>
</dbReference>
<dbReference type="Pfam" id="PF00196">
    <property type="entry name" value="GerE"/>
    <property type="match status" value="1"/>
</dbReference>
<feature type="domain" description="HTH luxR-type" evidence="7">
    <location>
        <begin position="143"/>
        <end position="208"/>
    </location>
</feature>
<keyword evidence="2" id="KW-0902">Two-component regulatory system</keyword>
<dbReference type="Pfam" id="PF00072">
    <property type="entry name" value="Response_reg"/>
    <property type="match status" value="1"/>
</dbReference>
<keyword evidence="1" id="KW-0597">Phosphoprotein</keyword>
<proteinExistence type="predicted"/>
<dbReference type="EMBL" id="SMCR01000002">
    <property type="protein sequence ID" value="TCV98834.1"/>
    <property type="molecule type" value="Genomic_DNA"/>
</dbReference>
<dbReference type="InterPro" id="IPR016032">
    <property type="entry name" value="Sig_transdc_resp-reg_C-effctor"/>
</dbReference>
<keyword evidence="3" id="KW-0805">Transcription regulation</keyword>
<dbReference type="SMART" id="SM00448">
    <property type="entry name" value="REC"/>
    <property type="match status" value="1"/>
</dbReference>
<evidence type="ECO:0000259" key="7">
    <source>
        <dbReference type="PROSITE" id="PS50043"/>
    </source>
</evidence>
<comment type="caution">
    <text evidence="9">The sequence shown here is derived from an EMBL/GenBank/DDBJ whole genome shotgun (WGS) entry which is preliminary data.</text>
</comment>
<dbReference type="SUPFAM" id="SSF52172">
    <property type="entry name" value="CheY-like"/>
    <property type="match status" value="1"/>
</dbReference>
<dbReference type="PROSITE" id="PS50043">
    <property type="entry name" value="HTH_LUXR_2"/>
    <property type="match status" value="1"/>
</dbReference>
<dbReference type="NCBIfam" id="NF011896">
    <property type="entry name" value="PRK15369.1"/>
    <property type="match status" value="1"/>
</dbReference>
<evidence type="ECO:0000256" key="1">
    <source>
        <dbReference type="ARBA" id="ARBA00022553"/>
    </source>
</evidence>
<evidence type="ECO:0000313" key="9">
    <source>
        <dbReference type="EMBL" id="TCV98834.1"/>
    </source>
</evidence>
<keyword evidence="10" id="KW-1185">Reference proteome</keyword>
<dbReference type="AlphaFoldDB" id="A0A4V2W5A6"/>
<dbReference type="GO" id="GO:0006355">
    <property type="term" value="P:regulation of DNA-templated transcription"/>
    <property type="evidence" value="ECO:0007669"/>
    <property type="project" value="InterPro"/>
</dbReference>
<dbReference type="InterPro" id="IPR039420">
    <property type="entry name" value="WalR-like"/>
</dbReference>
<dbReference type="SMART" id="SM00421">
    <property type="entry name" value="HTH_LUXR"/>
    <property type="match status" value="1"/>
</dbReference>
<keyword evidence="4" id="KW-0238">DNA-binding</keyword>
<accession>A0A4V2W5A6</accession>
<feature type="domain" description="Response regulatory" evidence="8">
    <location>
        <begin position="5"/>
        <end position="121"/>
    </location>
</feature>
<dbReference type="Proteomes" id="UP000295719">
    <property type="component" value="Unassembled WGS sequence"/>
</dbReference>
<evidence type="ECO:0000313" key="10">
    <source>
        <dbReference type="Proteomes" id="UP000295719"/>
    </source>
</evidence>
<evidence type="ECO:0000256" key="4">
    <source>
        <dbReference type="ARBA" id="ARBA00023125"/>
    </source>
</evidence>
<evidence type="ECO:0000256" key="5">
    <source>
        <dbReference type="ARBA" id="ARBA00023163"/>
    </source>
</evidence>
<dbReference type="SUPFAM" id="SSF46894">
    <property type="entry name" value="C-terminal effector domain of the bipartite response regulators"/>
    <property type="match status" value="1"/>
</dbReference>
<evidence type="ECO:0000256" key="2">
    <source>
        <dbReference type="ARBA" id="ARBA00023012"/>
    </source>
</evidence>
<dbReference type="PROSITE" id="PS50110">
    <property type="entry name" value="RESPONSE_REGULATORY"/>
    <property type="match status" value="1"/>
</dbReference>
<keyword evidence="5" id="KW-0804">Transcription</keyword>
<dbReference type="PROSITE" id="PS00622">
    <property type="entry name" value="HTH_LUXR_1"/>
    <property type="match status" value="1"/>
</dbReference>
<dbReference type="CDD" id="cd06170">
    <property type="entry name" value="LuxR_C_like"/>
    <property type="match status" value="1"/>
</dbReference>
<organism evidence="9 10">
    <name type="scientific">Biostraticola tofi</name>
    <dbReference type="NCBI Taxonomy" id="466109"/>
    <lineage>
        <taxon>Bacteria</taxon>
        <taxon>Pseudomonadati</taxon>
        <taxon>Pseudomonadota</taxon>
        <taxon>Gammaproteobacteria</taxon>
        <taxon>Enterobacterales</taxon>
        <taxon>Bruguierivoracaceae</taxon>
        <taxon>Biostraticola</taxon>
    </lineage>
</organism>
<dbReference type="GO" id="GO:0000160">
    <property type="term" value="P:phosphorelay signal transduction system"/>
    <property type="evidence" value="ECO:0007669"/>
    <property type="project" value="UniProtKB-KW"/>
</dbReference>
<dbReference type="Gene3D" id="3.40.50.2300">
    <property type="match status" value="1"/>
</dbReference>
<name>A0A4V2W5A6_9GAMM</name>
<dbReference type="InterPro" id="IPR000792">
    <property type="entry name" value="Tscrpt_reg_LuxR_C"/>
</dbReference>
<gene>
    <name evidence="9" type="ORF">EDC52_102155</name>
</gene>
<comment type="caution">
    <text evidence="6">Lacks conserved residue(s) required for the propagation of feature annotation.</text>
</comment>
<protein>
    <submittedName>
        <fullName evidence="9">Two-component system secretion response regulator SsrB</fullName>
    </submittedName>
</protein>
<reference evidence="9 10" key="1">
    <citation type="submission" date="2019-03" db="EMBL/GenBank/DDBJ databases">
        <title>Genomic Encyclopedia of Type Strains, Phase IV (KMG-IV): sequencing the most valuable type-strain genomes for metagenomic binning, comparative biology and taxonomic classification.</title>
        <authorList>
            <person name="Goeker M."/>
        </authorList>
    </citation>
    <scope>NUCLEOTIDE SEQUENCE [LARGE SCALE GENOMIC DNA]</scope>
    <source>
        <strain evidence="9 10">DSM 19580</strain>
    </source>
</reference>
<dbReference type="PANTHER" id="PTHR43214:SF3">
    <property type="entry name" value="RESPONSE REGULATOR UVRY"/>
    <property type="match status" value="1"/>
</dbReference>
<dbReference type="InterPro" id="IPR011006">
    <property type="entry name" value="CheY-like_superfamily"/>
</dbReference>
<dbReference type="PANTHER" id="PTHR43214">
    <property type="entry name" value="TWO-COMPONENT RESPONSE REGULATOR"/>
    <property type="match status" value="1"/>
</dbReference>
<evidence type="ECO:0000256" key="6">
    <source>
        <dbReference type="PROSITE-ProRule" id="PRU00169"/>
    </source>
</evidence>
<evidence type="ECO:0000256" key="3">
    <source>
        <dbReference type="ARBA" id="ARBA00023015"/>
    </source>
</evidence>